<dbReference type="STRING" id="71717.A0A4Y7T7J1"/>
<dbReference type="InterPro" id="IPR035979">
    <property type="entry name" value="RBD_domain_sf"/>
</dbReference>
<keyword evidence="5" id="KW-0539">Nucleus</keyword>
<dbReference type="GO" id="GO:0003729">
    <property type="term" value="F:mRNA binding"/>
    <property type="evidence" value="ECO:0007669"/>
    <property type="project" value="TreeGrafter"/>
</dbReference>
<dbReference type="InterPro" id="IPR000504">
    <property type="entry name" value="RRM_dom"/>
</dbReference>
<proteinExistence type="predicted"/>
<dbReference type="AlphaFoldDB" id="A0A4Y7T7J1"/>
<protein>
    <recommendedName>
        <fullName evidence="8">RRM domain-containing protein</fullName>
    </recommendedName>
</protein>
<dbReference type="PANTHER" id="PTHR23003">
    <property type="entry name" value="RNA RECOGNITION MOTIF RRM DOMAIN CONTAINING PROTEIN"/>
    <property type="match status" value="1"/>
</dbReference>
<reference evidence="9 10" key="1">
    <citation type="journal article" date="2019" name="Nat. Ecol. Evol.">
        <title>Megaphylogeny resolves global patterns of mushroom evolution.</title>
        <authorList>
            <person name="Varga T."/>
            <person name="Krizsan K."/>
            <person name="Foldi C."/>
            <person name="Dima B."/>
            <person name="Sanchez-Garcia M."/>
            <person name="Sanchez-Ramirez S."/>
            <person name="Szollosi G.J."/>
            <person name="Szarkandi J.G."/>
            <person name="Papp V."/>
            <person name="Albert L."/>
            <person name="Andreopoulos W."/>
            <person name="Angelini C."/>
            <person name="Antonin V."/>
            <person name="Barry K.W."/>
            <person name="Bougher N.L."/>
            <person name="Buchanan P."/>
            <person name="Buyck B."/>
            <person name="Bense V."/>
            <person name="Catcheside P."/>
            <person name="Chovatia M."/>
            <person name="Cooper J."/>
            <person name="Damon W."/>
            <person name="Desjardin D."/>
            <person name="Finy P."/>
            <person name="Geml J."/>
            <person name="Haridas S."/>
            <person name="Hughes K."/>
            <person name="Justo A."/>
            <person name="Karasinski D."/>
            <person name="Kautmanova I."/>
            <person name="Kiss B."/>
            <person name="Kocsube S."/>
            <person name="Kotiranta H."/>
            <person name="LaButti K.M."/>
            <person name="Lechner B.E."/>
            <person name="Liimatainen K."/>
            <person name="Lipzen A."/>
            <person name="Lukacs Z."/>
            <person name="Mihaltcheva S."/>
            <person name="Morgado L.N."/>
            <person name="Niskanen T."/>
            <person name="Noordeloos M.E."/>
            <person name="Ohm R.A."/>
            <person name="Ortiz-Santana B."/>
            <person name="Ovrebo C."/>
            <person name="Racz N."/>
            <person name="Riley R."/>
            <person name="Savchenko A."/>
            <person name="Shiryaev A."/>
            <person name="Soop K."/>
            <person name="Spirin V."/>
            <person name="Szebenyi C."/>
            <person name="Tomsovsky M."/>
            <person name="Tulloss R.E."/>
            <person name="Uehling J."/>
            <person name="Grigoriev I.V."/>
            <person name="Vagvolgyi C."/>
            <person name="Papp T."/>
            <person name="Martin F.M."/>
            <person name="Miettinen O."/>
            <person name="Hibbett D.S."/>
            <person name="Nagy L.G."/>
        </authorList>
    </citation>
    <scope>NUCLEOTIDE SEQUENCE [LARGE SCALE GENOMIC DNA]</scope>
    <source>
        <strain evidence="9 10">FP101781</strain>
    </source>
</reference>
<keyword evidence="2" id="KW-0507">mRNA processing</keyword>
<dbReference type="InterPro" id="IPR012677">
    <property type="entry name" value="Nucleotide-bd_a/b_plait_sf"/>
</dbReference>
<evidence type="ECO:0000256" key="6">
    <source>
        <dbReference type="PROSITE-ProRule" id="PRU00176"/>
    </source>
</evidence>
<dbReference type="GO" id="GO:0005737">
    <property type="term" value="C:cytoplasm"/>
    <property type="evidence" value="ECO:0007669"/>
    <property type="project" value="TreeGrafter"/>
</dbReference>
<dbReference type="Gene3D" id="3.30.70.330">
    <property type="match status" value="2"/>
</dbReference>
<dbReference type="GO" id="GO:0005634">
    <property type="term" value="C:nucleus"/>
    <property type="evidence" value="ECO:0007669"/>
    <property type="project" value="UniProtKB-SubCell"/>
</dbReference>
<evidence type="ECO:0000256" key="2">
    <source>
        <dbReference type="ARBA" id="ARBA00022664"/>
    </source>
</evidence>
<evidence type="ECO:0000256" key="5">
    <source>
        <dbReference type="ARBA" id="ARBA00023242"/>
    </source>
</evidence>
<evidence type="ECO:0000256" key="1">
    <source>
        <dbReference type="ARBA" id="ARBA00004123"/>
    </source>
</evidence>
<gene>
    <name evidence="9" type="ORF">FA13DRAFT_571669</name>
</gene>
<dbReference type="SMART" id="SM00360">
    <property type="entry name" value="RRM"/>
    <property type="match status" value="2"/>
</dbReference>
<dbReference type="EMBL" id="QPFP01000024">
    <property type="protein sequence ID" value="TEB30147.1"/>
    <property type="molecule type" value="Genomic_DNA"/>
</dbReference>
<feature type="domain" description="RRM" evidence="8">
    <location>
        <begin position="8"/>
        <end position="78"/>
    </location>
</feature>
<dbReference type="SUPFAM" id="SSF54928">
    <property type="entry name" value="RNA-binding domain, RBD"/>
    <property type="match status" value="1"/>
</dbReference>
<dbReference type="OrthoDB" id="1099063at2759"/>
<keyword evidence="10" id="KW-1185">Reference proteome</keyword>
<dbReference type="GO" id="GO:0006397">
    <property type="term" value="P:mRNA processing"/>
    <property type="evidence" value="ECO:0007669"/>
    <property type="project" value="UniProtKB-KW"/>
</dbReference>
<dbReference type="PANTHER" id="PTHR23003:SF62">
    <property type="entry name" value="SERINE_ARGININE (SR)-TYPE SHUTTLING MRNA BINDING PROTEIN NPL3"/>
    <property type="match status" value="1"/>
</dbReference>
<comment type="subcellular location">
    <subcellularLocation>
        <location evidence="1">Nucleus</location>
    </subcellularLocation>
</comment>
<dbReference type="Pfam" id="PF00076">
    <property type="entry name" value="RRM_1"/>
    <property type="match status" value="2"/>
</dbReference>
<accession>A0A4Y7T7J1</accession>
<keyword evidence="3" id="KW-0677">Repeat</keyword>
<dbReference type="Proteomes" id="UP000298030">
    <property type="component" value="Unassembled WGS sequence"/>
</dbReference>
<evidence type="ECO:0000256" key="4">
    <source>
        <dbReference type="ARBA" id="ARBA00022884"/>
    </source>
</evidence>
<name>A0A4Y7T7J1_COPMI</name>
<dbReference type="InterPro" id="IPR050374">
    <property type="entry name" value="RRT5_SRSF_SR"/>
</dbReference>
<keyword evidence="4 6" id="KW-0694">RNA-binding</keyword>
<dbReference type="CDD" id="cd00590">
    <property type="entry name" value="RRM_SF"/>
    <property type="match status" value="1"/>
</dbReference>
<feature type="region of interest" description="Disordered" evidence="7">
    <location>
        <begin position="184"/>
        <end position="221"/>
    </location>
</feature>
<dbReference type="PROSITE" id="PS50102">
    <property type="entry name" value="RRM"/>
    <property type="match status" value="1"/>
</dbReference>
<evidence type="ECO:0000313" key="10">
    <source>
        <dbReference type="Proteomes" id="UP000298030"/>
    </source>
</evidence>
<comment type="caution">
    <text evidence="9">The sequence shown here is derived from an EMBL/GenBank/DDBJ whole genome shotgun (WGS) entry which is preliminary data.</text>
</comment>
<sequence>MPSSLPAKRLYLKGLGKGVTTEELTTFLSRYGTIIEVKFVHNYAFVEYESETDAQLVYNIFSCEPLLGQRVVIQFARPLRKDIIAARNRDMAENRSPLRGGSSSREGLSRHPVVVTGISPDVRWQELKDFGRSTGCLVAFCDLDRSDPDCGFLEYFTKEDAEFAVSSLDGKLLGGNAVRVSNYHDYTTERKQKRTRPRSPCRPLYPSNRANGPRGGPRMGLPPDLCMGRRSLLLQHLRGQLPGEAVPTFDAGGLSSRANPWVALRPHPCAA</sequence>
<evidence type="ECO:0000256" key="3">
    <source>
        <dbReference type="ARBA" id="ARBA00022737"/>
    </source>
</evidence>
<organism evidence="9 10">
    <name type="scientific">Coprinellus micaceus</name>
    <name type="common">Glistening ink-cap mushroom</name>
    <name type="synonym">Coprinus micaceus</name>
    <dbReference type="NCBI Taxonomy" id="71717"/>
    <lineage>
        <taxon>Eukaryota</taxon>
        <taxon>Fungi</taxon>
        <taxon>Dikarya</taxon>
        <taxon>Basidiomycota</taxon>
        <taxon>Agaricomycotina</taxon>
        <taxon>Agaricomycetes</taxon>
        <taxon>Agaricomycetidae</taxon>
        <taxon>Agaricales</taxon>
        <taxon>Agaricineae</taxon>
        <taxon>Psathyrellaceae</taxon>
        <taxon>Coprinellus</taxon>
    </lineage>
</organism>
<evidence type="ECO:0000313" key="9">
    <source>
        <dbReference type="EMBL" id="TEB30147.1"/>
    </source>
</evidence>
<evidence type="ECO:0000256" key="7">
    <source>
        <dbReference type="SAM" id="MobiDB-lite"/>
    </source>
</evidence>
<evidence type="ECO:0000259" key="8">
    <source>
        <dbReference type="PROSITE" id="PS50102"/>
    </source>
</evidence>